<evidence type="ECO:0000256" key="4">
    <source>
        <dbReference type="ARBA" id="ARBA00022989"/>
    </source>
</evidence>
<evidence type="ECO:0000256" key="5">
    <source>
        <dbReference type="ARBA" id="ARBA00023128"/>
    </source>
</evidence>
<gene>
    <name evidence="8" type="ORF">SeLEV6574_g00588</name>
</gene>
<proteinExistence type="predicted"/>
<evidence type="ECO:0000256" key="3">
    <source>
        <dbReference type="ARBA" id="ARBA00022792"/>
    </source>
</evidence>
<evidence type="ECO:0000256" key="6">
    <source>
        <dbReference type="ARBA" id="ARBA00023136"/>
    </source>
</evidence>
<dbReference type="GO" id="GO:0006123">
    <property type="term" value="P:mitochondrial electron transport, cytochrome c to oxygen"/>
    <property type="evidence" value="ECO:0007669"/>
    <property type="project" value="TreeGrafter"/>
</dbReference>
<keyword evidence="5" id="KW-0496">Mitochondrion</keyword>
<name>A0A507DHW2_9FUNG</name>
<dbReference type="PANTHER" id="PTHR28264:SF1">
    <property type="entry name" value="CYTOCHROME C OXIDASE SUBUNIT 6C"/>
    <property type="match status" value="1"/>
</dbReference>
<accession>A0A507DHW2</accession>
<dbReference type="Proteomes" id="UP000320475">
    <property type="component" value="Unassembled WGS sequence"/>
</dbReference>
<feature type="transmembrane region" description="Helical" evidence="7">
    <location>
        <begin position="20"/>
        <end position="37"/>
    </location>
</feature>
<protein>
    <recommendedName>
        <fullName evidence="10">Cytochrome c oxidase assembly factor 3</fullName>
    </recommendedName>
</protein>
<dbReference type="GO" id="GO:0004129">
    <property type="term" value="F:cytochrome-c oxidase activity"/>
    <property type="evidence" value="ECO:0007669"/>
    <property type="project" value="TreeGrafter"/>
</dbReference>
<keyword evidence="3" id="KW-0999">Mitochondrion inner membrane</keyword>
<organism evidence="8 9">
    <name type="scientific">Synchytrium endobioticum</name>
    <dbReference type="NCBI Taxonomy" id="286115"/>
    <lineage>
        <taxon>Eukaryota</taxon>
        <taxon>Fungi</taxon>
        <taxon>Fungi incertae sedis</taxon>
        <taxon>Chytridiomycota</taxon>
        <taxon>Chytridiomycota incertae sedis</taxon>
        <taxon>Chytridiomycetes</taxon>
        <taxon>Synchytriales</taxon>
        <taxon>Synchytriaceae</taxon>
        <taxon>Synchytrium</taxon>
    </lineage>
</organism>
<keyword evidence="6 7" id="KW-0472">Membrane</keyword>
<dbReference type="EMBL" id="QEAM01000010">
    <property type="protein sequence ID" value="TPX50991.1"/>
    <property type="molecule type" value="Genomic_DNA"/>
</dbReference>
<comment type="caution">
    <text evidence="8">The sequence shown here is derived from an EMBL/GenBank/DDBJ whole genome shotgun (WGS) entry which is preliminary data.</text>
</comment>
<dbReference type="GO" id="GO:0005743">
    <property type="term" value="C:mitochondrial inner membrane"/>
    <property type="evidence" value="ECO:0007669"/>
    <property type="project" value="UniProtKB-SubCell"/>
</dbReference>
<evidence type="ECO:0000313" key="9">
    <source>
        <dbReference type="Proteomes" id="UP000320475"/>
    </source>
</evidence>
<evidence type="ECO:0000313" key="8">
    <source>
        <dbReference type="EMBL" id="TPX50991.1"/>
    </source>
</evidence>
<comment type="subcellular location">
    <subcellularLocation>
        <location evidence="1">Mitochondrion inner membrane</location>
    </subcellularLocation>
</comment>
<sequence>MSSAIAPLVGRFRRRVVRDVVGSVALGTVLAIGYWNFVHIPQFNEYDTYFKKVQAEIKEKEDSWRAALNQLPASPAPAAGMRSRYTGNPT</sequence>
<keyword evidence="4 7" id="KW-1133">Transmembrane helix</keyword>
<dbReference type="OrthoDB" id="2317211at2759"/>
<dbReference type="AlphaFoldDB" id="A0A507DHW2"/>
<evidence type="ECO:0000256" key="7">
    <source>
        <dbReference type="SAM" id="Phobius"/>
    </source>
</evidence>
<evidence type="ECO:0000256" key="1">
    <source>
        <dbReference type="ARBA" id="ARBA00004273"/>
    </source>
</evidence>
<dbReference type="PANTHER" id="PTHR28264">
    <property type="entry name" value="CYTOCHROME C OXIDASE SUBUNIT 7A"/>
    <property type="match status" value="1"/>
</dbReference>
<reference evidence="8 9" key="1">
    <citation type="journal article" date="2019" name="Sci. Rep.">
        <title>Comparative genomics of chytrid fungi reveal insights into the obligate biotrophic and pathogenic lifestyle of Synchytrium endobioticum.</title>
        <authorList>
            <person name="van de Vossenberg B.T.L.H."/>
            <person name="Warris S."/>
            <person name="Nguyen H.D.T."/>
            <person name="van Gent-Pelzer M.P.E."/>
            <person name="Joly D.L."/>
            <person name="van de Geest H.C."/>
            <person name="Bonants P.J.M."/>
            <person name="Smith D.S."/>
            <person name="Levesque C.A."/>
            <person name="van der Lee T.A.J."/>
        </authorList>
    </citation>
    <scope>NUCLEOTIDE SEQUENCE [LARGE SCALE GENOMIC DNA]</scope>
    <source>
        <strain evidence="8 9">LEV6574</strain>
    </source>
</reference>
<evidence type="ECO:0008006" key="10">
    <source>
        <dbReference type="Google" id="ProtNLM"/>
    </source>
</evidence>
<evidence type="ECO:0000256" key="2">
    <source>
        <dbReference type="ARBA" id="ARBA00022692"/>
    </source>
</evidence>
<dbReference type="VEuPathDB" id="FungiDB:SeMB42_g04055"/>
<keyword evidence="2 7" id="KW-0812">Transmembrane</keyword>